<feature type="compositionally biased region" description="Basic residues" evidence="1">
    <location>
        <begin position="1"/>
        <end position="13"/>
    </location>
</feature>
<dbReference type="Proteomes" id="UP001341840">
    <property type="component" value="Unassembled WGS sequence"/>
</dbReference>
<sequence length="91" mass="10409">MDRAIKKATKKRRVVSENQKGRVDVDDDMHLNKTTKRRVNASKHPKELVTGEQDSPMNTTFSSEDHQLDNYTILDLESQNSVGFTTLLNSF</sequence>
<organism evidence="2 3">
    <name type="scientific">Stylosanthes scabra</name>
    <dbReference type="NCBI Taxonomy" id="79078"/>
    <lineage>
        <taxon>Eukaryota</taxon>
        <taxon>Viridiplantae</taxon>
        <taxon>Streptophyta</taxon>
        <taxon>Embryophyta</taxon>
        <taxon>Tracheophyta</taxon>
        <taxon>Spermatophyta</taxon>
        <taxon>Magnoliopsida</taxon>
        <taxon>eudicotyledons</taxon>
        <taxon>Gunneridae</taxon>
        <taxon>Pentapetalae</taxon>
        <taxon>rosids</taxon>
        <taxon>fabids</taxon>
        <taxon>Fabales</taxon>
        <taxon>Fabaceae</taxon>
        <taxon>Papilionoideae</taxon>
        <taxon>50 kb inversion clade</taxon>
        <taxon>dalbergioids sensu lato</taxon>
        <taxon>Dalbergieae</taxon>
        <taxon>Pterocarpus clade</taxon>
        <taxon>Stylosanthes</taxon>
    </lineage>
</organism>
<proteinExistence type="predicted"/>
<reference evidence="2 3" key="1">
    <citation type="journal article" date="2023" name="Plants (Basel)">
        <title>Bridging the Gap: Combining Genomics and Transcriptomics Approaches to Understand Stylosanthes scabra, an Orphan Legume from the Brazilian Caatinga.</title>
        <authorList>
            <person name="Ferreira-Neto J.R.C."/>
            <person name="da Silva M.D."/>
            <person name="Binneck E."/>
            <person name="de Melo N.F."/>
            <person name="da Silva R.H."/>
            <person name="de Melo A.L.T.M."/>
            <person name="Pandolfi V."/>
            <person name="Bustamante F.O."/>
            <person name="Brasileiro-Vidal A.C."/>
            <person name="Benko-Iseppon A.M."/>
        </authorList>
    </citation>
    <scope>NUCLEOTIDE SEQUENCE [LARGE SCALE GENOMIC DNA]</scope>
    <source>
        <tissue evidence="2">Leaves</tissue>
    </source>
</reference>
<gene>
    <name evidence="2" type="ORF">PIB30_042860</name>
</gene>
<protein>
    <submittedName>
        <fullName evidence="2">Uncharacterized protein</fullName>
    </submittedName>
</protein>
<feature type="region of interest" description="Disordered" evidence="1">
    <location>
        <begin position="1"/>
        <end position="20"/>
    </location>
</feature>
<comment type="caution">
    <text evidence="2">The sequence shown here is derived from an EMBL/GenBank/DDBJ whole genome shotgun (WGS) entry which is preliminary data.</text>
</comment>
<evidence type="ECO:0000313" key="2">
    <source>
        <dbReference type="EMBL" id="MED6208203.1"/>
    </source>
</evidence>
<feature type="region of interest" description="Disordered" evidence="1">
    <location>
        <begin position="38"/>
        <end position="63"/>
    </location>
</feature>
<evidence type="ECO:0000313" key="3">
    <source>
        <dbReference type="Proteomes" id="UP001341840"/>
    </source>
</evidence>
<evidence type="ECO:0000256" key="1">
    <source>
        <dbReference type="SAM" id="MobiDB-lite"/>
    </source>
</evidence>
<feature type="compositionally biased region" description="Polar residues" evidence="1">
    <location>
        <begin position="52"/>
        <end position="62"/>
    </location>
</feature>
<dbReference type="EMBL" id="JASCZI010241902">
    <property type="protein sequence ID" value="MED6208203.1"/>
    <property type="molecule type" value="Genomic_DNA"/>
</dbReference>
<name>A0ABU6YH91_9FABA</name>
<accession>A0ABU6YH91</accession>
<keyword evidence="3" id="KW-1185">Reference proteome</keyword>